<dbReference type="PROSITE" id="PS50109">
    <property type="entry name" value="HIS_KIN"/>
    <property type="match status" value="1"/>
</dbReference>
<dbReference type="FunFam" id="1.10.287.130:FF:000002">
    <property type="entry name" value="Two-component osmosensing histidine kinase"/>
    <property type="match status" value="1"/>
</dbReference>
<dbReference type="InterPro" id="IPR036890">
    <property type="entry name" value="HATPase_C_sf"/>
</dbReference>
<dbReference type="SMART" id="SM00091">
    <property type="entry name" value="PAS"/>
    <property type="match status" value="1"/>
</dbReference>
<dbReference type="SMART" id="SM00387">
    <property type="entry name" value="HATPase_c"/>
    <property type="match status" value="1"/>
</dbReference>
<comment type="caution">
    <text evidence="16">The sequence shown here is derived from an EMBL/GenBank/DDBJ whole genome shotgun (WGS) entry which is preliminary data.</text>
</comment>
<proteinExistence type="predicted"/>
<evidence type="ECO:0000313" key="16">
    <source>
        <dbReference type="EMBL" id="GAD58092.1"/>
    </source>
</evidence>
<dbReference type="GO" id="GO:0006355">
    <property type="term" value="P:regulation of DNA-templated transcription"/>
    <property type="evidence" value="ECO:0007669"/>
    <property type="project" value="InterPro"/>
</dbReference>
<dbReference type="SUPFAM" id="SSF52172">
    <property type="entry name" value="CheY-like"/>
    <property type="match status" value="1"/>
</dbReference>
<keyword evidence="6" id="KW-0418">Kinase</keyword>
<evidence type="ECO:0000256" key="4">
    <source>
        <dbReference type="ARBA" id="ARBA00022679"/>
    </source>
</evidence>
<keyword evidence="4" id="KW-0808">Transferase</keyword>
<dbReference type="NCBIfam" id="TIGR00229">
    <property type="entry name" value="sensory_box"/>
    <property type="match status" value="1"/>
</dbReference>
<dbReference type="InterPro" id="IPR036097">
    <property type="entry name" value="HisK_dim/P_sf"/>
</dbReference>
<dbReference type="InterPro" id="IPR004358">
    <property type="entry name" value="Sig_transdc_His_kin-like_C"/>
</dbReference>
<dbReference type="InterPro" id="IPR000014">
    <property type="entry name" value="PAS"/>
</dbReference>
<evidence type="ECO:0000313" key="17">
    <source>
        <dbReference type="Proteomes" id="UP000016569"/>
    </source>
</evidence>
<dbReference type="InterPro" id="IPR011006">
    <property type="entry name" value="CheY-like_superfamily"/>
</dbReference>
<dbReference type="CDD" id="cd16922">
    <property type="entry name" value="HATPase_EvgS-ArcB-TorS-like"/>
    <property type="match status" value="1"/>
</dbReference>
<evidence type="ECO:0000256" key="6">
    <source>
        <dbReference type="ARBA" id="ARBA00022777"/>
    </source>
</evidence>
<keyword evidence="3 11" id="KW-0597">Phosphoprotein</keyword>
<feature type="domain" description="Histidine kinase" evidence="13">
    <location>
        <begin position="186"/>
        <end position="402"/>
    </location>
</feature>
<dbReference type="EC" id="2.7.13.3" evidence="2"/>
<dbReference type="OrthoDB" id="7178349at2"/>
<dbReference type="InterPro" id="IPR003661">
    <property type="entry name" value="HisK_dim/P_dom"/>
</dbReference>
<evidence type="ECO:0000256" key="11">
    <source>
        <dbReference type="PROSITE-ProRule" id="PRU00169"/>
    </source>
</evidence>
<dbReference type="CDD" id="cd00130">
    <property type="entry name" value="PAS"/>
    <property type="match status" value="1"/>
</dbReference>
<dbReference type="Gene3D" id="3.30.565.10">
    <property type="entry name" value="Histidine kinase-like ATPase, C-terminal domain"/>
    <property type="match status" value="1"/>
</dbReference>
<dbReference type="FunFam" id="3.30.565.10:FF:000010">
    <property type="entry name" value="Sensor histidine kinase RcsC"/>
    <property type="match status" value="1"/>
</dbReference>
<dbReference type="AlphaFoldDB" id="A0A8E0NAS3"/>
<dbReference type="GO" id="GO:0000155">
    <property type="term" value="F:phosphorelay sensor kinase activity"/>
    <property type="evidence" value="ECO:0007669"/>
    <property type="project" value="InterPro"/>
</dbReference>
<dbReference type="EMBL" id="BATC01000003">
    <property type="protein sequence ID" value="GAD58092.1"/>
    <property type="molecule type" value="Genomic_DNA"/>
</dbReference>
<protein>
    <recommendedName>
        <fullName evidence="10">Sensory/regulatory protein RpfC</fullName>
        <ecNumber evidence="2">2.7.13.3</ecNumber>
    </recommendedName>
</protein>
<reference evidence="17" key="1">
    <citation type="journal article" date="2013" name="Genome Announc.">
        <title>Draft Genome Sequence of the Dimorphic Prosthecate Bacterium Brevundimonas abyssalis TAR-001T.</title>
        <authorList>
            <person name="Tsubouchi T."/>
            <person name="Nishi S."/>
            <person name="Usui K."/>
            <person name="Shimane Y."/>
            <person name="Takaki Y."/>
            <person name="Maruyama T."/>
            <person name="Hatada Y."/>
        </authorList>
    </citation>
    <scope>NUCLEOTIDE SEQUENCE [LARGE SCALE GENOMIC DNA]</scope>
    <source>
        <strain evidence="17">TAR-001</strain>
    </source>
</reference>
<name>A0A8E0NAS3_9CAUL</name>
<dbReference type="SMART" id="SM00448">
    <property type="entry name" value="REC"/>
    <property type="match status" value="1"/>
</dbReference>
<evidence type="ECO:0000256" key="12">
    <source>
        <dbReference type="SAM" id="MobiDB-lite"/>
    </source>
</evidence>
<dbReference type="SMART" id="SM00388">
    <property type="entry name" value="HisKA"/>
    <property type="match status" value="1"/>
</dbReference>
<dbReference type="SUPFAM" id="SSF55785">
    <property type="entry name" value="PYP-like sensor domain (PAS domain)"/>
    <property type="match status" value="1"/>
</dbReference>
<dbReference type="GO" id="GO:0005524">
    <property type="term" value="F:ATP binding"/>
    <property type="evidence" value="ECO:0007669"/>
    <property type="project" value="UniProtKB-KW"/>
</dbReference>
<dbReference type="Gene3D" id="3.30.450.20">
    <property type="entry name" value="PAS domain"/>
    <property type="match status" value="1"/>
</dbReference>
<organism evidence="16 17">
    <name type="scientific">Brevundimonas abyssalis TAR-001</name>
    <dbReference type="NCBI Taxonomy" id="1391729"/>
    <lineage>
        <taxon>Bacteria</taxon>
        <taxon>Pseudomonadati</taxon>
        <taxon>Pseudomonadota</taxon>
        <taxon>Alphaproteobacteria</taxon>
        <taxon>Caulobacterales</taxon>
        <taxon>Caulobacteraceae</taxon>
        <taxon>Brevundimonas</taxon>
    </lineage>
</organism>
<dbReference type="RefSeq" id="WP_021696188.1">
    <property type="nucleotide sequence ID" value="NZ_BATC01000003.1"/>
</dbReference>
<evidence type="ECO:0000256" key="3">
    <source>
        <dbReference type="ARBA" id="ARBA00022553"/>
    </source>
</evidence>
<feature type="domain" description="Response regulatory" evidence="14">
    <location>
        <begin position="424"/>
        <end position="543"/>
    </location>
</feature>
<accession>A0A8E0NAS3</accession>
<dbReference type="SUPFAM" id="SSF55874">
    <property type="entry name" value="ATPase domain of HSP90 chaperone/DNA topoisomerase II/histidine kinase"/>
    <property type="match status" value="1"/>
</dbReference>
<evidence type="ECO:0000259" key="13">
    <source>
        <dbReference type="PROSITE" id="PS50109"/>
    </source>
</evidence>
<dbReference type="Proteomes" id="UP000016569">
    <property type="component" value="Unassembled WGS sequence"/>
</dbReference>
<evidence type="ECO:0000256" key="1">
    <source>
        <dbReference type="ARBA" id="ARBA00000085"/>
    </source>
</evidence>
<keyword evidence="7" id="KW-0067">ATP-binding</keyword>
<keyword evidence="8" id="KW-0902">Two-component regulatory system</keyword>
<keyword evidence="5" id="KW-0547">Nucleotide-binding</keyword>
<evidence type="ECO:0000256" key="8">
    <source>
        <dbReference type="ARBA" id="ARBA00023012"/>
    </source>
</evidence>
<comment type="catalytic activity">
    <reaction evidence="1">
        <text>ATP + protein L-histidine = ADP + protein N-phospho-L-histidine.</text>
        <dbReference type="EC" id="2.7.13.3"/>
    </reaction>
</comment>
<feature type="region of interest" description="Disordered" evidence="12">
    <location>
        <begin position="1"/>
        <end position="25"/>
    </location>
</feature>
<dbReference type="InterPro" id="IPR005467">
    <property type="entry name" value="His_kinase_dom"/>
</dbReference>
<dbReference type="Pfam" id="PF00989">
    <property type="entry name" value="PAS"/>
    <property type="match status" value="1"/>
</dbReference>
<dbReference type="CDD" id="cd17546">
    <property type="entry name" value="REC_hyHK_CKI1_RcsC-like"/>
    <property type="match status" value="1"/>
</dbReference>
<dbReference type="SUPFAM" id="SSF47384">
    <property type="entry name" value="Homodimeric domain of signal transducing histidine kinase"/>
    <property type="match status" value="1"/>
</dbReference>
<keyword evidence="17" id="KW-1185">Reference proteome</keyword>
<dbReference type="PANTHER" id="PTHR45339:SF1">
    <property type="entry name" value="HYBRID SIGNAL TRANSDUCTION HISTIDINE KINASE J"/>
    <property type="match status" value="1"/>
</dbReference>
<evidence type="ECO:0000259" key="14">
    <source>
        <dbReference type="PROSITE" id="PS50110"/>
    </source>
</evidence>
<dbReference type="Gene3D" id="1.10.287.130">
    <property type="match status" value="1"/>
</dbReference>
<sequence>MGVDGDNGTSDLHRPRSGGRKRTFGLRRAQSARAGLIDRTEDILTSILNLAAEGVIVTDGELRILVFSGGAETIFGYAANEIIGRSIEVLIPEGYRVRHREHVARFKQNAATSLRMRGRLQTMGVSKSGATIPIEVDLSRLTAPRGEIITAIVRDVTERAEAERSLAAAADRAQAASQAKSAFLAAMGHEIRTPLNGVLGMAQVMATDDLPPRQRERLAVIRESGESLLQILNDLLDLSKIEAGKLTLEEAEFDLEDLLRSTHAAFSALASQKGLTYRLTISERAKGLYRSDPLRLRQILHNLISNAIKFTAEGGIEVSVGRRENRLLLEVTDTGMGIPPDRLPQLFDKFEQADSSTTRRFGGTGLGLAICRDLAGLMGGQISVTSRMGQGSTFRVEIPMLRVRRERARTPAPAAAIRPESDLSILVAEDNPTNQIVLRALLEAAGLDPVIVSDGAAAMEAWQSRSWDLILMDVQMPVMDGPTAAAAIRAIEAAEDRPRTPILAVTANAMAHQIDEYASAGMDGVVAKPIQLEALLTAIAEFTD</sequence>
<dbReference type="Gene3D" id="3.40.50.2300">
    <property type="match status" value="1"/>
</dbReference>
<dbReference type="PROSITE" id="PS50112">
    <property type="entry name" value="PAS"/>
    <property type="match status" value="1"/>
</dbReference>
<evidence type="ECO:0000256" key="5">
    <source>
        <dbReference type="ARBA" id="ARBA00022741"/>
    </source>
</evidence>
<evidence type="ECO:0000259" key="15">
    <source>
        <dbReference type="PROSITE" id="PS50112"/>
    </source>
</evidence>
<dbReference type="Pfam" id="PF00072">
    <property type="entry name" value="Response_reg"/>
    <property type="match status" value="1"/>
</dbReference>
<dbReference type="PANTHER" id="PTHR45339">
    <property type="entry name" value="HYBRID SIGNAL TRANSDUCTION HISTIDINE KINASE J"/>
    <property type="match status" value="1"/>
</dbReference>
<evidence type="ECO:0000256" key="2">
    <source>
        <dbReference type="ARBA" id="ARBA00012438"/>
    </source>
</evidence>
<evidence type="ECO:0000256" key="7">
    <source>
        <dbReference type="ARBA" id="ARBA00022840"/>
    </source>
</evidence>
<feature type="compositionally biased region" description="Basic residues" evidence="12">
    <location>
        <begin position="15"/>
        <end position="25"/>
    </location>
</feature>
<evidence type="ECO:0000256" key="10">
    <source>
        <dbReference type="ARBA" id="ARBA00068150"/>
    </source>
</evidence>
<dbReference type="Pfam" id="PF02518">
    <property type="entry name" value="HATPase_c"/>
    <property type="match status" value="1"/>
</dbReference>
<dbReference type="InterPro" id="IPR001789">
    <property type="entry name" value="Sig_transdc_resp-reg_receiver"/>
</dbReference>
<dbReference type="PROSITE" id="PS50110">
    <property type="entry name" value="RESPONSE_REGULATORY"/>
    <property type="match status" value="1"/>
</dbReference>
<feature type="modified residue" description="4-aspartylphosphate" evidence="11">
    <location>
        <position position="473"/>
    </location>
</feature>
<feature type="domain" description="PAS" evidence="15">
    <location>
        <begin position="40"/>
        <end position="93"/>
    </location>
</feature>
<gene>
    <name evidence="16" type="ORF">MBEBAB_0342</name>
</gene>
<dbReference type="CDD" id="cd00082">
    <property type="entry name" value="HisKA"/>
    <property type="match status" value="1"/>
</dbReference>
<dbReference type="InterPro" id="IPR035965">
    <property type="entry name" value="PAS-like_dom_sf"/>
</dbReference>
<dbReference type="InterPro" id="IPR003594">
    <property type="entry name" value="HATPase_dom"/>
</dbReference>
<dbReference type="PRINTS" id="PR00344">
    <property type="entry name" value="BCTRLSENSOR"/>
</dbReference>
<dbReference type="InterPro" id="IPR013767">
    <property type="entry name" value="PAS_fold"/>
</dbReference>
<evidence type="ECO:0000256" key="9">
    <source>
        <dbReference type="ARBA" id="ARBA00064003"/>
    </source>
</evidence>
<comment type="subunit">
    <text evidence="9">At low DSF concentrations, interacts with RpfF.</text>
</comment>
<dbReference type="Pfam" id="PF00512">
    <property type="entry name" value="HisKA"/>
    <property type="match status" value="1"/>
</dbReference>